<accession>A0A6J5P4D0</accession>
<gene>
    <name evidence="2" type="ORF">UFOVP851_52</name>
</gene>
<dbReference type="EMBL" id="LR796790">
    <property type="protein sequence ID" value="CAB4166780.1"/>
    <property type="molecule type" value="Genomic_DNA"/>
</dbReference>
<name>A0A6J5P4D0_9CAUD</name>
<protein>
    <submittedName>
        <fullName evidence="2">Uncharacterized protein</fullName>
    </submittedName>
</protein>
<proteinExistence type="predicted"/>
<sequence length="281" mass="31180">AAQIGQNVISDKGSSEDRAAKSQAEAQKAAMLWIPGYGWVAYAALAGLDAISGGKATEALMKYNKFNNKLTDKIDFGLGKNIRSKVFHQSTKGRQEERTGQLLQQSDDPNWQNYVASMRMQQIKEGPKDKTKPFFKGQYATFNEYKKAGLQADDLTGVYGNMDAFKPDYAEKAGLPNWANLSFEQRKAVTQRLINEDMYSSKKGDIVIGDKEKARRIYEDMAKTNFGISQPQSKLITPAVPVKGQAVRTSPGMYMNDKGRVAPAKTIREALENNYKAGRGK</sequence>
<feature type="region of interest" description="Disordered" evidence="1">
    <location>
        <begin position="1"/>
        <end position="21"/>
    </location>
</feature>
<reference evidence="2" key="1">
    <citation type="submission" date="2020-04" db="EMBL/GenBank/DDBJ databases">
        <authorList>
            <person name="Chiriac C."/>
            <person name="Salcher M."/>
            <person name="Ghai R."/>
            <person name="Kavagutti S V."/>
        </authorList>
    </citation>
    <scope>NUCLEOTIDE SEQUENCE</scope>
</reference>
<feature type="non-terminal residue" evidence="2">
    <location>
        <position position="1"/>
    </location>
</feature>
<organism evidence="2">
    <name type="scientific">uncultured Caudovirales phage</name>
    <dbReference type="NCBI Taxonomy" id="2100421"/>
    <lineage>
        <taxon>Viruses</taxon>
        <taxon>Duplodnaviria</taxon>
        <taxon>Heunggongvirae</taxon>
        <taxon>Uroviricota</taxon>
        <taxon>Caudoviricetes</taxon>
        <taxon>Peduoviridae</taxon>
        <taxon>Maltschvirus</taxon>
        <taxon>Maltschvirus maltsch</taxon>
    </lineage>
</organism>
<evidence type="ECO:0000313" key="2">
    <source>
        <dbReference type="EMBL" id="CAB4166780.1"/>
    </source>
</evidence>
<evidence type="ECO:0000256" key="1">
    <source>
        <dbReference type="SAM" id="MobiDB-lite"/>
    </source>
</evidence>
<feature type="region of interest" description="Disordered" evidence="1">
    <location>
        <begin position="87"/>
        <end position="106"/>
    </location>
</feature>